<evidence type="ECO:0000313" key="3">
    <source>
        <dbReference type="EMBL" id="VAW28522.1"/>
    </source>
</evidence>
<organism evidence="3">
    <name type="scientific">hydrothermal vent metagenome</name>
    <dbReference type="NCBI Taxonomy" id="652676"/>
    <lineage>
        <taxon>unclassified sequences</taxon>
        <taxon>metagenomes</taxon>
        <taxon>ecological metagenomes</taxon>
    </lineage>
</organism>
<feature type="domain" description="Pyrroline-5-carboxylate reductase catalytic N-terminal" evidence="1">
    <location>
        <begin position="10"/>
        <end position="85"/>
    </location>
</feature>
<dbReference type="InterPro" id="IPR008927">
    <property type="entry name" value="6-PGluconate_DH-like_C_sf"/>
</dbReference>
<feature type="domain" description="DUF2520" evidence="2">
    <location>
        <begin position="130"/>
        <end position="239"/>
    </location>
</feature>
<dbReference type="EMBL" id="UOET01000252">
    <property type="protein sequence ID" value="VAW28522.1"/>
    <property type="molecule type" value="Genomic_DNA"/>
</dbReference>
<dbReference type="InterPro" id="IPR036291">
    <property type="entry name" value="NAD(P)-bd_dom_sf"/>
</dbReference>
<dbReference type="SUPFAM" id="SSF48179">
    <property type="entry name" value="6-phosphogluconate dehydrogenase C-terminal domain-like"/>
    <property type="match status" value="1"/>
</dbReference>
<evidence type="ECO:0008006" key="4">
    <source>
        <dbReference type="Google" id="ProtNLM"/>
    </source>
</evidence>
<proteinExistence type="predicted"/>
<evidence type="ECO:0000259" key="2">
    <source>
        <dbReference type="Pfam" id="PF10728"/>
    </source>
</evidence>
<dbReference type="SUPFAM" id="SSF51735">
    <property type="entry name" value="NAD(P)-binding Rossmann-fold domains"/>
    <property type="match status" value="1"/>
</dbReference>
<dbReference type="Gene3D" id="1.10.1040.20">
    <property type="entry name" value="ProC-like, C-terminal domain"/>
    <property type="match status" value="1"/>
</dbReference>
<dbReference type="PANTHER" id="PTHR40459">
    <property type="entry name" value="CONSERVED HYPOTHETICAL ALANINE AND LEUCINE RICH PROTEIN"/>
    <property type="match status" value="1"/>
</dbReference>
<dbReference type="PANTHER" id="PTHR40459:SF1">
    <property type="entry name" value="CONSERVED HYPOTHETICAL ALANINE AND LEUCINE RICH PROTEIN"/>
    <property type="match status" value="1"/>
</dbReference>
<feature type="non-terminal residue" evidence="3">
    <location>
        <position position="243"/>
    </location>
</feature>
<sequence length="243" mass="26682">MKRKFNLQTVVLIGSGNVAGHLAKAMSKAGLAVVQVFSPHIDHARKLAAGLGAEAINNYSEITADADFYLISVSDEKIAAVVAGMPVVHGIVCHTAAITPMQVLEKFQYYGIFYPFQTFSKNREVDLLSVPFCLEASSPDVLDTLQLLARKFSKSVYIMDIEQRGKLHVAGVLVNNFTNYLFATAKDFLEENGMDADMLLPLVRETVAKILELTPDEAQTGPARRGDISTIEKHLDILKNKNN</sequence>
<dbReference type="InterPro" id="IPR018931">
    <property type="entry name" value="DUF2520"/>
</dbReference>
<evidence type="ECO:0000259" key="1">
    <source>
        <dbReference type="Pfam" id="PF03807"/>
    </source>
</evidence>
<reference evidence="3" key="1">
    <citation type="submission" date="2018-06" db="EMBL/GenBank/DDBJ databases">
        <authorList>
            <person name="Zhirakovskaya E."/>
        </authorList>
    </citation>
    <scope>NUCLEOTIDE SEQUENCE</scope>
</reference>
<dbReference type="Pfam" id="PF10728">
    <property type="entry name" value="DUF2520"/>
    <property type="match status" value="1"/>
</dbReference>
<dbReference type="InterPro" id="IPR028939">
    <property type="entry name" value="P5C_Rdtase_cat_N"/>
</dbReference>
<dbReference type="InterPro" id="IPR037108">
    <property type="entry name" value="TM1727-like_C_sf"/>
</dbReference>
<accession>A0A3B0UQB6</accession>
<gene>
    <name evidence="3" type="ORF">MNBD_BACTEROID07-1702</name>
</gene>
<name>A0A3B0UQB6_9ZZZZ</name>
<protein>
    <recommendedName>
        <fullName evidence="4">DUF2520 domain-containing protein</fullName>
    </recommendedName>
</protein>
<dbReference type="Gene3D" id="3.40.50.720">
    <property type="entry name" value="NAD(P)-binding Rossmann-like Domain"/>
    <property type="match status" value="1"/>
</dbReference>
<dbReference type="AlphaFoldDB" id="A0A3B0UQB6"/>
<dbReference type="Pfam" id="PF03807">
    <property type="entry name" value="F420_oxidored"/>
    <property type="match status" value="1"/>
</dbReference>